<evidence type="ECO:0000313" key="2">
    <source>
        <dbReference type="Proteomes" id="UP000176317"/>
    </source>
</evidence>
<dbReference type="InterPro" id="IPR042184">
    <property type="entry name" value="YqeY/Aim41_N"/>
</dbReference>
<evidence type="ECO:0000313" key="1">
    <source>
        <dbReference type="EMBL" id="OGD86222.1"/>
    </source>
</evidence>
<dbReference type="InterPro" id="IPR023168">
    <property type="entry name" value="GatB_Yqey_C_2"/>
</dbReference>
<feature type="non-terminal residue" evidence="1">
    <location>
        <position position="1"/>
    </location>
</feature>
<dbReference type="Pfam" id="PF09424">
    <property type="entry name" value="YqeY"/>
    <property type="match status" value="1"/>
</dbReference>
<dbReference type="Gene3D" id="1.10.1510.10">
    <property type="entry name" value="Uncharacterised protein YqeY/AIM41 PF09424, N-terminal domain"/>
    <property type="match status" value="1"/>
</dbReference>
<protein>
    <submittedName>
        <fullName evidence="1">Glutamyl-tRNA amidotransferase</fullName>
    </submittedName>
</protein>
<dbReference type="GO" id="GO:0016740">
    <property type="term" value="F:transferase activity"/>
    <property type="evidence" value="ECO:0007669"/>
    <property type="project" value="UniProtKB-KW"/>
</dbReference>
<dbReference type="PANTHER" id="PTHR28055">
    <property type="entry name" value="ALTERED INHERITANCE OF MITOCHONDRIA PROTEIN 41, MITOCHONDRIAL"/>
    <property type="match status" value="1"/>
</dbReference>
<reference evidence="1 2" key="1">
    <citation type="journal article" date="2016" name="Nat. Commun.">
        <title>Thousands of microbial genomes shed light on interconnected biogeochemical processes in an aquifer system.</title>
        <authorList>
            <person name="Anantharaman K."/>
            <person name="Brown C.T."/>
            <person name="Hug L.A."/>
            <person name="Sharon I."/>
            <person name="Castelle C.J."/>
            <person name="Probst A.J."/>
            <person name="Thomas B.C."/>
            <person name="Singh A."/>
            <person name="Wilkins M.J."/>
            <person name="Karaoz U."/>
            <person name="Brodie E.L."/>
            <person name="Williams K.H."/>
            <person name="Hubbard S.S."/>
            <person name="Banfield J.F."/>
        </authorList>
    </citation>
    <scope>NUCLEOTIDE SEQUENCE [LARGE SCALE GENOMIC DNA]</scope>
</reference>
<dbReference type="EMBL" id="MFAT01000036">
    <property type="protein sequence ID" value="OGD86222.1"/>
    <property type="molecule type" value="Genomic_DNA"/>
</dbReference>
<proteinExistence type="predicted"/>
<comment type="caution">
    <text evidence="1">The sequence shown here is derived from an EMBL/GenBank/DDBJ whole genome shotgun (WGS) entry which is preliminary data.</text>
</comment>
<dbReference type="Gene3D" id="1.10.10.410">
    <property type="match status" value="1"/>
</dbReference>
<dbReference type="GO" id="GO:0016884">
    <property type="term" value="F:carbon-nitrogen ligase activity, with glutamine as amido-N-donor"/>
    <property type="evidence" value="ECO:0007669"/>
    <property type="project" value="InterPro"/>
</dbReference>
<dbReference type="AlphaFoldDB" id="A0A1F5G2W2"/>
<dbReference type="InterPro" id="IPR019004">
    <property type="entry name" value="YqeY/Aim41"/>
</dbReference>
<organism evidence="1 2">
    <name type="scientific">Candidatus Curtissbacteria bacterium RBG_13_35_7</name>
    <dbReference type="NCBI Taxonomy" id="1797705"/>
    <lineage>
        <taxon>Bacteria</taxon>
        <taxon>Candidatus Curtissiibacteriota</taxon>
    </lineage>
</organism>
<dbReference type="SUPFAM" id="SSF89095">
    <property type="entry name" value="GatB/YqeY motif"/>
    <property type="match status" value="1"/>
</dbReference>
<accession>A0A1F5G2W2</accession>
<gene>
    <name evidence="1" type="ORF">A2164_02535</name>
</gene>
<name>A0A1F5G2W2_9BACT</name>
<dbReference type="PANTHER" id="PTHR28055:SF1">
    <property type="entry name" value="ALTERED INHERITANCE OF MITOCHONDRIA PROTEIN 41, MITOCHONDRIAL"/>
    <property type="match status" value="1"/>
</dbReference>
<dbReference type="InterPro" id="IPR003789">
    <property type="entry name" value="Asn/Gln_tRNA_amidoTrase-B-like"/>
</dbReference>
<dbReference type="Proteomes" id="UP000176317">
    <property type="component" value="Unassembled WGS sequence"/>
</dbReference>
<keyword evidence="1" id="KW-0808">Transferase</keyword>
<sequence>STLRLLISDVKNAEIAKGEELTDEETTEVVQKKAKKHKESIEAFKKAQRNELVDKEEAELRVIDKYLPKQMDKQEIEKVVDEVISESGVNSIYDMGKVMGQVMAKLKGKADGNLVSGIVKSKLNTK</sequence>